<evidence type="ECO:0000256" key="1">
    <source>
        <dbReference type="ARBA" id="ARBA00022723"/>
    </source>
</evidence>
<protein>
    <recommendedName>
        <fullName evidence="6">Terpene synthase N-terminal domain-containing protein</fullName>
    </recommendedName>
</protein>
<organism evidence="4">
    <name type="scientific">Oryza punctata</name>
    <name type="common">Red rice</name>
    <dbReference type="NCBI Taxonomy" id="4537"/>
    <lineage>
        <taxon>Eukaryota</taxon>
        <taxon>Viridiplantae</taxon>
        <taxon>Streptophyta</taxon>
        <taxon>Embryophyta</taxon>
        <taxon>Tracheophyta</taxon>
        <taxon>Spermatophyta</taxon>
        <taxon>Magnoliopsida</taxon>
        <taxon>Liliopsida</taxon>
        <taxon>Poales</taxon>
        <taxon>Poaceae</taxon>
        <taxon>BOP clade</taxon>
        <taxon>Oryzoideae</taxon>
        <taxon>Oryzeae</taxon>
        <taxon>Oryzinae</taxon>
        <taxon>Oryza</taxon>
    </lineage>
</organism>
<dbReference type="SUPFAM" id="SSF48239">
    <property type="entry name" value="Terpenoid cyclases/Protein prenyltransferases"/>
    <property type="match status" value="1"/>
</dbReference>
<dbReference type="Gramene" id="OPUNC04G06770.1">
    <property type="protein sequence ID" value="OPUNC04G06770.1"/>
    <property type="gene ID" value="OPUNC04G06770"/>
</dbReference>
<reference evidence="4" key="1">
    <citation type="submission" date="2015-04" db="UniProtKB">
        <authorList>
            <consortium name="EnsemblPlants"/>
        </authorList>
    </citation>
    <scope>IDENTIFICATION</scope>
</reference>
<dbReference type="Pfam" id="PF03936">
    <property type="entry name" value="Terpene_synth_C"/>
    <property type="match status" value="1"/>
</dbReference>
<accession>A0A0E0KP76</accession>
<dbReference type="PANTHER" id="PTHR31225:SF92">
    <property type="entry name" value="OS04G0345400 PROTEIN"/>
    <property type="match status" value="1"/>
</dbReference>
<evidence type="ECO:0000259" key="2">
    <source>
        <dbReference type="Pfam" id="PF01397"/>
    </source>
</evidence>
<name>A0A0E0KP76_ORYPU</name>
<evidence type="ECO:0000259" key="3">
    <source>
        <dbReference type="Pfam" id="PF03936"/>
    </source>
</evidence>
<evidence type="ECO:0008006" key="6">
    <source>
        <dbReference type="Google" id="ProtNLM"/>
    </source>
</evidence>
<dbReference type="Gene3D" id="1.10.600.10">
    <property type="entry name" value="Farnesyl Diphosphate Synthase"/>
    <property type="match status" value="1"/>
</dbReference>
<dbReference type="InterPro" id="IPR036965">
    <property type="entry name" value="Terpene_synth_N_sf"/>
</dbReference>
<dbReference type="eggNOG" id="ENOG502QUCN">
    <property type="taxonomic scope" value="Eukaryota"/>
</dbReference>
<dbReference type="InterPro" id="IPR008949">
    <property type="entry name" value="Isoprenoid_synthase_dom_sf"/>
</dbReference>
<dbReference type="Gene3D" id="1.50.10.130">
    <property type="entry name" value="Terpene synthase, N-terminal domain"/>
    <property type="match status" value="2"/>
</dbReference>
<evidence type="ECO:0000313" key="5">
    <source>
        <dbReference type="Proteomes" id="UP000026962"/>
    </source>
</evidence>
<dbReference type="SUPFAM" id="SSF48576">
    <property type="entry name" value="Terpenoid synthases"/>
    <property type="match status" value="1"/>
</dbReference>
<dbReference type="STRING" id="4537.A0A0E0KP76"/>
<keyword evidence="5" id="KW-1185">Reference proteome</keyword>
<evidence type="ECO:0000313" key="4">
    <source>
        <dbReference type="EnsemblPlants" id="OPUNC04G06770.1"/>
    </source>
</evidence>
<dbReference type="HOGENOM" id="CLU_003125_7_0_1"/>
<dbReference type="AlphaFoldDB" id="A0A0E0KP76"/>
<keyword evidence="1" id="KW-0479">Metal-binding</keyword>
<sequence>MAQLARGLGPPLRRSEEWMRQRADKIKEKVHTLFRTSGDVVARMNLVDAIQRLGVSHLFNKVISTSLSDIHATTFNIFKGDDGRFINGIADEPSAYLLVHDEPELKKAISFSRHHLKSMMQCGNLKHPLSDQVKRTLHLPLPRSYKRVETLHYLSEYGKEEGHISFLLDLAKSLRISDNQREMYRVAYAKKEFQKLSHYFLQEAEWSYNNHMTSFEEQVALSTKTLTMQLLCVSTTVGWGDAISNEAFQWAAGSSPVTSCAKIMRLMNDITSFKNNGDIASTVERYMNEPKVISEVAFAKLDSLIEDEWRTMNQAHYEHHQLLPVVQ</sequence>
<feature type="domain" description="Terpene synthase N-terminal" evidence="2">
    <location>
        <begin position="15"/>
        <end position="76"/>
    </location>
</feature>
<dbReference type="GO" id="GO:0010333">
    <property type="term" value="F:terpene synthase activity"/>
    <property type="evidence" value="ECO:0007669"/>
    <property type="project" value="InterPro"/>
</dbReference>
<dbReference type="EnsemblPlants" id="OPUNC04G06770.1">
    <property type="protein sequence ID" value="OPUNC04G06770.1"/>
    <property type="gene ID" value="OPUNC04G06770"/>
</dbReference>
<dbReference type="InterPro" id="IPR005630">
    <property type="entry name" value="Terpene_synthase_metal-bd"/>
</dbReference>
<reference evidence="4" key="2">
    <citation type="submission" date="2018-05" db="EMBL/GenBank/DDBJ databases">
        <title>OpunRS2 (Oryza punctata Reference Sequence Version 2).</title>
        <authorList>
            <person name="Zhang J."/>
            <person name="Kudrna D."/>
            <person name="Lee S."/>
            <person name="Talag J."/>
            <person name="Welchert J."/>
            <person name="Wing R.A."/>
        </authorList>
    </citation>
    <scope>NUCLEOTIDE SEQUENCE [LARGE SCALE GENOMIC DNA]</scope>
</reference>
<dbReference type="InterPro" id="IPR008930">
    <property type="entry name" value="Terpenoid_cyclase/PrenylTrfase"/>
</dbReference>
<dbReference type="GO" id="GO:0016114">
    <property type="term" value="P:terpenoid biosynthetic process"/>
    <property type="evidence" value="ECO:0007669"/>
    <property type="project" value="InterPro"/>
</dbReference>
<feature type="domain" description="Terpene synthase metal-binding" evidence="3">
    <location>
        <begin position="166"/>
        <end position="310"/>
    </location>
</feature>
<dbReference type="Proteomes" id="UP000026962">
    <property type="component" value="Chromosome 4"/>
</dbReference>
<dbReference type="InterPro" id="IPR001906">
    <property type="entry name" value="Terpene_synth_N"/>
</dbReference>
<dbReference type="GO" id="GO:0000287">
    <property type="term" value="F:magnesium ion binding"/>
    <property type="evidence" value="ECO:0007669"/>
    <property type="project" value="InterPro"/>
</dbReference>
<dbReference type="Pfam" id="PF01397">
    <property type="entry name" value="Terpene_synth"/>
    <property type="match status" value="1"/>
</dbReference>
<dbReference type="PANTHER" id="PTHR31225">
    <property type="entry name" value="OS04G0344100 PROTEIN-RELATED"/>
    <property type="match status" value="1"/>
</dbReference>
<proteinExistence type="predicted"/>
<dbReference type="InterPro" id="IPR050148">
    <property type="entry name" value="Terpene_synthase-like"/>
</dbReference>